<proteinExistence type="predicted"/>
<name>A0A2P6MPL6_9EUKA</name>
<keyword evidence="2" id="KW-1185">Reference proteome</keyword>
<organism evidence="1 2">
    <name type="scientific">Planoprotostelium fungivorum</name>
    <dbReference type="NCBI Taxonomy" id="1890364"/>
    <lineage>
        <taxon>Eukaryota</taxon>
        <taxon>Amoebozoa</taxon>
        <taxon>Evosea</taxon>
        <taxon>Variosea</taxon>
        <taxon>Cavosteliida</taxon>
        <taxon>Cavosteliaceae</taxon>
        <taxon>Planoprotostelium</taxon>
    </lineage>
</organism>
<dbReference type="EMBL" id="MDYQ01000588">
    <property type="protein sequence ID" value="PRP73635.1"/>
    <property type="molecule type" value="Genomic_DNA"/>
</dbReference>
<protein>
    <submittedName>
        <fullName evidence="1">Uncharacterized protein</fullName>
    </submittedName>
</protein>
<accession>A0A2P6MPL6</accession>
<gene>
    <name evidence="1" type="ORF">PROFUN_16519</name>
</gene>
<dbReference type="InParanoid" id="A0A2P6MPL6"/>
<dbReference type="Proteomes" id="UP000241769">
    <property type="component" value="Unassembled WGS sequence"/>
</dbReference>
<evidence type="ECO:0000313" key="2">
    <source>
        <dbReference type="Proteomes" id="UP000241769"/>
    </source>
</evidence>
<sequence>MREATKENCFVPSIGWGISLNSVWTIWDVRSVCLPWSLVTCWSGWSFFGGESIELVEQLLVEGGCHRVPSLWLGNIQLMGLDPIGSSPRAQVSDPSVDWIPLGSSGFNWTRQRIGWMMVLC</sequence>
<comment type="caution">
    <text evidence="1">The sequence shown here is derived from an EMBL/GenBank/DDBJ whole genome shotgun (WGS) entry which is preliminary data.</text>
</comment>
<dbReference type="AlphaFoldDB" id="A0A2P6MPL6"/>
<evidence type="ECO:0000313" key="1">
    <source>
        <dbReference type="EMBL" id="PRP73635.1"/>
    </source>
</evidence>
<reference evidence="1 2" key="1">
    <citation type="journal article" date="2018" name="Genome Biol. Evol.">
        <title>Multiple Roots of Fruiting Body Formation in Amoebozoa.</title>
        <authorList>
            <person name="Hillmann F."/>
            <person name="Forbes G."/>
            <person name="Novohradska S."/>
            <person name="Ferling I."/>
            <person name="Riege K."/>
            <person name="Groth M."/>
            <person name="Westermann M."/>
            <person name="Marz M."/>
            <person name="Spaller T."/>
            <person name="Winckler T."/>
            <person name="Schaap P."/>
            <person name="Glockner G."/>
        </authorList>
    </citation>
    <scope>NUCLEOTIDE SEQUENCE [LARGE SCALE GENOMIC DNA]</scope>
    <source>
        <strain evidence="1 2">Jena</strain>
    </source>
</reference>